<evidence type="ECO:0000256" key="3">
    <source>
        <dbReference type="ARBA" id="ARBA00022989"/>
    </source>
</evidence>
<evidence type="ECO:0000313" key="12">
    <source>
        <dbReference type="Proteomes" id="UP000276133"/>
    </source>
</evidence>
<comment type="similarity">
    <text evidence="8">Belongs to the G-protein coupled receptor 1 family.</text>
</comment>
<feature type="transmembrane region" description="Helical" evidence="9">
    <location>
        <begin position="25"/>
        <end position="48"/>
    </location>
</feature>
<keyword evidence="7 8" id="KW-0807">Transducer</keyword>
<evidence type="ECO:0000256" key="9">
    <source>
        <dbReference type="SAM" id="Phobius"/>
    </source>
</evidence>
<comment type="subcellular location">
    <subcellularLocation>
        <location evidence="1">Membrane</location>
        <topology evidence="1">Multi-pass membrane protein</topology>
    </subcellularLocation>
</comment>
<feature type="transmembrane region" description="Helical" evidence="9">
    <location>
        <begin position="163"/>
        <end position="181"/>
    </location>
</feature>
<reference evidence="11 12" key="1">
    <citation type="journal article" date="2018" name="Sci. Rep.">
        <title>Genomic signatures of local adaptation to the degree of environmental predictability in rotifers.</title>
        <authorList>
            <person name="Franch-Gras L."/>
            <person name="Hahn C."/>
            <person name="Garcia-Roger E.M."/>
            <person name="Carmona M.J."/>
            <person name="Serra M."/>
            <person name="Gomez A."/>
        </authorList>
    </citation>
    <scope>NUCLEOTIDE SEQUENCE [LARGE SCALE GENOMIC DNA]</scope>
    <source>
        <strain evidence="11">HYR1</strain>
    </source>
</reference>
<evidence type="ECO:0000256" key="1">
    <source>
        <dbReference type="ARBA" id="ARBA00004141"/>
    </source>
</evidence>
<evidence type="ECO:0000256" key="8">
    <source>
        <dbReference type="RuleBase" id="RU000688"/>
    </source>
</evidence>
<dbReference type="AlphaFoldDB" id="A0A3M7S8G4"/>
<dbReference type="EMBL" id="REGN01001855">
    <property type="protein sequence ID" value="RNA32071.1"/>
    <property type="molecule type" value="Genomic_DNA"/>
</dbReference>
<evidence type="ECO:0000313" key="11">
    <source>
        <dbReference type="EMBL" id="RNA32071.1"/>
    </source>
</evidence>
<protein>
    <submittedName>
        <fullName evidence="11">Thyrotropin-releasing hormone receptor-like</fullName>
    </submittedName>
</protein>
<feature type="transmembrane region" description="Helical" evidence="9">
    <location>
        <begin position="327"/>
        <end position="354"/>
    </location>
</feature>
<dbReference type="PROSITE" id="PS00237">
    <property type="entry name" value="G_PROTEIN_RECEP_F1_1"/>
    <property type="match status" value="1"/>
</dbReference>
<dbReference type="InterPro" id="IPR017452">
    <property type="entry name" value="GPCR_Rhodpsn_7TM"/>
</dbReference>
<evidence type="ECO:0000256" key="6">
    <source>
        <dbReference type="ARBA" id="ARBA00023170"/>
    </source>
</evidence>
<dbReference type="PRINTS" id="PR00237">
    <property type="entry name" value="GPCRRHODOPSN"/>
</dbReference>
<dbReference type="InterPro" id="IPR000276">
    <property type="entry name" value="GPCR_Rhodpsn"/>
</dbReference>
<evidence type="ECO:0000256" key="4">
    <source>
        <dbReference type="ARBA" id="ARBA00023040"/>
    </source>
</evidence>
<dbReference type="SUPFAM" id="SSF81321">
    <property type="entry name" value="Family A G protein-coupled receptor-like"/>
    <property type="match status" value="1"/>
</dbReference>
<evidence type="ECO:0000256" key="7">
    <source>
        <dbReference type="ARBA" id="ARBA00023224"/>
    </source>
</evidence>
<sequence length="420" mass="48729">MNGTMSEQTLPNKHKNNYFHSIESVNFYACGVIIILGLLGNVVTIYLVKSRPSASRTKRSFSIYQRRFNLSSISSSDMYMISLAFSDSLFLLAHFVEDIVPSMDKNIQWLQFINKSNLVCKLVLFVRNAARLSSSYLIVLFAYERFSCISAPLKRLKFHNRKYLIVTIFVASCLLTSYTFLLNGLRSTENHESSVVLYECDVLSQFKFVYKYTIMVYTTLGIIIPIVLVCIFNLYIARVLFKRKNRMIKNFGHTGLSNCSSSIQIKTDTVQDYDPVGASSKSHCLKVNSVELGPKRTAPSYFDLRKNNLYQFSGIAQRLKDSGRATVILVFLSVFFVLLNFPYIVSWCFFFIPYQSGLLKDQDQILFRYAFVMLAEIFHMTNYSVNFALCCMASKKFRLKFKERFFRLKFFEIKFYCYNK</sequence>
<dbReference type="Proteomes" id="UP000276133">
    <property type="component" value="Unassembled WGS sequence"/>
</dbReference>
<keyword evidence="3 9" id="KW-1133">Transmembrane helix</keyword>
<accession>A0A3M7S8G4</accession>
<dbReference type="PROSITE" id="PS50262">
    <property type="entry name" value="G_PROTEIN_RECEP_F1_2"/>
    <property type="match status" value="1"/>
</dbReference>
<dbReference type="Gene3D" id="1.20.1070.10">
    <property type="entry name" value="Rhodopsin 7-helix transmembrane proteins"/>
    <property type="match status" value="1"/>
</dbReference>
<keyword evidence="12" id="KW-1185">Reference proteome</keyword>
<proteinExistence type="inferred from homology"/>
<evidence type="ECO:0000256" key="5">
    <source>
        <dbReference type="ARBA" id="ARBA00023136"/>
    </source>
</evidence>
<name>A0A3M7S8G4_BRAPC</name>
<gene>
    <name evidence="11" type="ORF">BpHYR1_011163</name>
</gene>
<evidence type="ECO:0000259" key="10">
    <source>
        <dbReference type="PROSITE" id="PS50262"/>
    </source>
</evidence>
<dbReference type="PANTHER" id="PTHR24243:SF233">
    <property type="entry name" value="THYROTROPIN-RELEASING HORMONE RECEPTOR"/>
    <property type="match status" value="1"/>
</dbReference>
<dbReference type="GO" id="GO:0004930">
    <property type="term" value="F:G protein-coupled receptor activity"/>
    <property type="evidence" value="ECO:0007669"/>
    <property type="project" value="UniProtKB-KW"/>
</dbReference>
<dbReference type="PANTHER" id="PTHR24243">
    <property type="entry name" value="G-PROTEIN COUPLED RECEPTOR"/>
    <property type="match status" value="1"/>
</dbReference>
<keyword evidence="2 8" id="KW-0812">Transmembrane</keyword>
<keyword evidence="6 8" id="KW-0675">Receptor</keyword>
<dbReference type="Pfam" id="PF00001">
    <property type="entry name" value="7tm_1"/>
    <property type="match status" value="1"/>
</dbReference>
<dbReference type="GO" id="GO:0005886">
    <property type="term" value="C:plasma membrane"/>
    <property type="evidence" value="ECO:0007669"/>
    <property type="project" value="TreeGrafter"/>
</dbReference>
<feature type="transmembrane region" description="Helical" evidence="9">
    <location>
        <begin position="214"/>
        <end position="237"/>
    </location>
</feature>
<keyword evidence="5 9" id="KW-0472">Membrane</keyword>
<keyword evidence="4 8" id="KW-0297">G-protein coupled receptor</keyword>
<feature type="transmembrane region" description="Helical" evidence="9">
    <location>
        <begin position="366"/>
        <end position="394"/>
    </location>
</feature>
<comment type="caution">
    <text evidence="11">The sequence shown here is derived from an EMBL/GenBank/DDBJ whole genome shotgun (WGS) entry which is preliminary data.</text>
</comment>
<dbReference type="STRING" id="10195.A0A3M7S8G4"/>
<organism evidence="11 12">
    <name type="scientific">Brachionus plicatilis</name>
    <name type="common">Marine rotifer</name>
    <name type="synonym">Brachionus muelleri</name>
    <dbReference type="NCBI Taxonomy" id="10195"/>
    <lineage>
        <taxon>Eukaryota</taxon>
        <taxon>Metazoa</taxon>
        <taxon>Spiralia</taxon>
        <taxon>Gnathifera</taxon>
        <taxon>Rotifera</taxon>
        <taxon>Eurotatoria</taxon>
        <taxon>Monogononta</taxon>
        <taxon>Pseudotrocha</taxon>
        <taxon>Ploima</taxon>
        <taxon>Brachionidae</taxon>
        <taxon>Brachionus</taxon>
    </lineage>
</organism>
<evidence type="ECO:0000256" key="2">
    <source>
        <dbReference type="ARBA" id="ARBA00022692"/>
    </source>
</evidence>
<feature type="domain" description="G-protein coupled receptors family 1 profile" evidence="10">
    <location>
        <begin position="40"/>
        <end position="390"/>
    </location>
</feature>
<dbReference type="OrthoDB" id="9990906at2759"/>